<feature type="region of interest" description="Disordered" evidence="1">
    <location>
        <begin position="82"/>
        <end position="101"/>
    </location>
</feature>
<feature type="non-terminal residue" evidence="2">
    <location>
        <position position="1"/>
    </location>
</feature>
<dbReference type="EMBL" id="CADCXV010001209">
    <property type="protein sequence ID" value="CAB0042589.1"/>
    <property type="molecule type" value="Genomic_DNA"/>
</dbReference>
<dbReference type="Proteomes" id="UP000479190">
    <property type="component" value="Unassembled WGS sequence"/>
</dbReference>
<evidence type="ECO:0000313" key="2">
    <source>
        <dbReference type="EMBL" id="CAB0042589.1"/>
    </source>
</evidence>
<sequence>TCTACEIIGDRGVHNFRAPRNPLDSRDRHDLLDSRNPRNLLDSRDPRDPAISSIPARRPRCPRCPRDPRIYCKMSKKFVRLHQKSKVKKEKDEKAPARRDSCADCHASTSKEILLTSSVTSNNFNSNSNKNNSNCSNDNSNIKDNSFNSNNSKLSSSSNFNSSSSNNFNLSNSESSNFKDNSCNSNSRKFICNKANSMQAAKKMQQQGLINIFQPQQEEAGSACKKNCSQYRP</sequence>
<keyword evidence="3" id="KW-1185">Reference proteome</keyword>
<organism evidence="2 3">
    <name type="scientific">Trichogramma brassicae</name>
    <dbReference type="NCBI Taxonomy" id="86971"/>
    <lineage>
        <taxon>Eukaryota</taxon>
        <taxon>Metazoa</taxon>
        <taxon>Ecdysozoa</taxon>
        <taxon>Arthropoda</taxon>
        <taxon>Hexapoda</taxon>
        <taxon>Insecta</taxon>
        <taxon>Pterygota</taxon>
        <taxon>Neoptera</taxon>
        <taxon>Endopterygota</taxon>
        <taxon>Hymenoptera</taxon>
        <taxon>Apocrita</taxon>
        <taxon>Proctotrupomorpha</taxon>
        <taxon>Chalcidoidea</taxon>
        <taxon>Trichogrammatidae</taxon>
        <taxon>Trichogramma</taxon>
    </lineage>
</organism>
<feature type="region of interest" description="Disordered" evidence="1">
    <location>
        <begin position="16"/>
        <end position="59"/>
    </location>
</feature>
<evidence type="ECO:0000313" key="3">
    <source>
        <dbReference type="Proteomes" id="UP000479190"/>
    </source>
</evidence>
<accession>A0A6H5IYE1</accession>
<reference evidence="2 3" key="1">
    <citation type="submission" date="2020-02" db="EMBL/GenBank/DDBJ databases">
        <authorList>
            <person name="Ferguson B K."/>
        </authorList>
    </citation>
    <scope>NUCLEOTIDE SEQUENCE [LARGE SCALE GENOMIC DNA]</scope>
</reference>
<feature type="compositionally biased region" description="Basic and acidic residues" evidence="1">
    <location>
        <begin position="89"/>
        <end position="101"/>
    </location>
</feature>
<evidence type="ECO:0000256" key="1">
    <source>
        <dbReference type="SAM" id="MobiDB-lite"/>
    </source>
</evidence>
<name>A0A6H5IYE1_9HYME</name>
<proteinExistence type="predicted"/>
<feature type="region of interest" description="Disordered" evidence="1">
    <location>
        <begin position="120"/>
        <end position="183"/>
    </location>
</feature>
<gene>
    <name evidence="2" type="ORF">TBRA_LOCUS14202</name>
</gene>
<protein>
    <submittedName>
        <fullName evidence="2">Uncharacterized protein</fullName>
    </submittedName>
</protein>
<feature type="compositionally biased region" description="Low complexity" evidence="1">
    <location>
        <begin position="120"/>
        <end position="179"/>
    </location>
</feature>
<dbReference type="AlphaFoldDB" id="A0A6H5IYE1"/>
<feature type="compositionally biased region" description="Basic and acidic residues" evidence="1">
    <location>
        <begin position="23"/>
        <end position="48"/>
    </location>
</feature>